<gene>
    <name evidence="2" type="ORF">CPT_Sansa65</name>
</gene>
<dbReference type="EMBL" id="KT001913">
    <property type="protein sequence ID" value="AKU43469.1"/>
    <property type="molecule type" value="Genomic_DNA"/>
</dbReference>
<reference evidence="2 3" key="1">
    <citation type="journal article" date="2015" name="Genome Announc.">
        <title>Complete Genome Sequence of Caulobacter crescentus Siphophage Sansa.</title>
        <authorList>
            <person name="Vara L."/>
            <person name="Kane A.A."/>
            <person name="Cahill J.L."/>
            <person name="Rasche E.S."/>
            <person name="Kuty Everett G.F."/>
        </authorList>
    </citation>
    <scope>NUCLEOTIDE SEQUENCE [LARGE SCALE GENOMIC DNA]</scope>
</reference>
<evidence type="ECO:0000313" key="3">
    <source>
        <dbReference type="Proteomes" id="UP000225322"/>
    </source>
</evidence>
<dbReference type="GO" id="GO:0006259">
    <property type="term" value="P:DNA metabolic process"/>
    <property type="evidence" value="ECO:0007669"/>
    <property type="project" value="InterPro"/>
</dbReference>
<proteinExistence type="predicted"/>
<dbReference type="NCBIfam" id="TIGR00616">
    <property type="entry name" value="rect"/>
    <property type="match status" value="1"/>
</dbReference>
<keyword evidence="3" id="KW-1185">Reference proteome</keyword>
<feature type="compositionally biased region" description="Basic residues" evidence="1">
    <location>
        <begin position="1"/>
        <end position="10"/>
    </location>
</feature>
<dbReference type="Pfam" id="PF03837">
    <property type="entry name" value="RecT"/>
    <property type="match status" value="1"/>
</dbReference>
<evidence type="ECO:0000313" key="2">
    <source>
        <dbReference type="EMBL" id="AKU43469.1"/>
    </source>
</evidence>
<accession>A0A0K1LLY9</accession>
<sequence length="462" mass="51572">MTTTKTKTKARPAPMKDPSAAQLPANIPNTGLERKSPAQQQRDRIDAMLQAIEARMADIRPFLQQSRVPEDLFLAGCRRAFIRCPDLVNCTGASFLEAVMDCARVGLLPDGKRAAIVPFKDRNNNTKVATLIIMYQGFLDVIYRAGQVENVHSQVIYEGEDTIEYLDYDLGSNPFVRFRPPLDRDDGRKIVGAFAHAHPTGGGTPWVEMMGAKELKKVAAVNKATNGPGKDWPGEMARKAPLRRLIKFLPQSVELETLLEIDDKSYLPHPEEESGAKAIPDSALFGDDDYTPAQALEHHQDDHLVDHIVGTAVDVEAHEDPHPTEAMERLMRSAPNQQELDAAYQVLRGVDYGWSDLAPEDKARMEMLYEDLSAGWKSRTMTIMVKRKEDSCAPDQWSSIMLNHLDNPKRVDVLNFWKENLPMVEQAVQMRLPGVQAVLNAAHNLQLRGATSMLADFRPSDG</sequence>
<organism evidence="2 3">
    <name type="scientific">Caulobacter phage Sansa</name>
    <dbReference type="NCBI Taxonomy" id="1675600"/>
    <lineage>
        <taxon>Viruses</taxon>
        <taxon>Duplodnaviria</taxon>
        <taxon>Heunggongvirae</taxon>
        <taxon>Uroviricota</taxon>
        <taxon>Caudoviricetes</taxon>
        <taxon>Sansavirus</taxon>
        <taxon>Sansavirus sansa</taxon>
        <taxon>Caulobacter virus Sansa</taxon>
    </lineage>
</organism>
<evidence type="ECO:0000256" key="1">
    <source>
        <dbReference type="SAM" id="MobiDB-lite"/>
    </source>
</evidence>
<dbReference type="Proteomes" id="UP000225322">
    <property type="component" value="Segment"/>
</dbReference>
<dbReference type="GO" id="GO:0003677">
    <property type="term" value="F:DNA binding"/>
    <property type="evidence" value="ECO:0007669"/>
    <property type="project" value="InterPro"/>
</dbReference>
<dbReference type="InterPro" id="IPR004590">
    <property type="entry name" value="ssDNA_annealing_RecT"/>
</dbReference>
<name>A0A0K1LLY9_9CAUD</name>
<dbReference type="InterPro" id="IPR018330">
    <property type="entry name" value="RecT_fam"/>
</dbReference>
<protein>
    <submittedName>
        <fullName evidence="2">SsDNA-annealing protein</fullName>
    </submittedName>
</protein>
<feature type="region of interest" description="Disordered" evidence="1">
    <location>
        <begin position="1"/>
        <end position="41"/>
    </location>
</feature>
<feature type="compositionally biased region" description="Basic and acidic residues" evidence="1">
    <location>
        <begin position="32"/>
        <end position="41"/>
    </location>
</feature>